<dbReference type="InterPro" id="IPR018060">
    <property type="entry name" value="HTH_AraC"/>
</dbReference>
<keyword evidence="2 5" id="KW-0238">DNA-binding</keyword>
<dbReference type="InterPro" id="IPR037923">
    <property type="entry name" value="HTH-like"/>
</dbReference>
<dbReference type="SUPFAM" id="SSF51215">
    <property type="entry name" value="Regulatory protein AraC"/>
    <property type="match status" value="1"/>
</dbReference>
<dbReference type="Proteomes" id="UP000186917">
    <property type="component" value="Unassembled WGS sequence"/>
</dbReference>
<dbReference type="PANTHER" id="PTHR43280">
    <property type="entry name" value="ARAC-FAMILY TRANSCRIPTIONAL REGULATOR"/>
    <property type="match status" value="1"/>
</dbReference>
<organism evidence="5 6">
    <name type="scientific">Filimonas lacunae</name>
    <dbReference type="NCBI Taxonomy" id="477680"/>
    <lineage>
        <taxon>Bacteria</taxon>
        <taxon>Pseudomonadati</taxon>
        <taxon>Bacteroidota</taxon>
        <taxon>Chitinophagia</taxon>
        <taxon>Chitinophagales</taxon>
        <taxon>Chitinophagaceae</taxon>
        <taxon>Filimonas</taxon>
    </lineage>
</organism>
<dbReference type="Pfam" id="PF12833">
    <property type="entry name" value="HTH_18"/>
    <property type="match status" value="1"/>
</dbReference>
<dbReference type="KEGG" id="fln:FLA_0020"/>
<dbReference type="EMBL" id="FTOR01000004">
    <property type="protein sequence ID" value="SIT16145.1"/>
    <property type="molecule type" value="Genomic_DNA"/>
</dbReference>
<dbReference type="InterPro" id="IPR020449">
    <property type="entry name" value="Tscrpt_reg_AraC-type_HTH"/>
</dbReference>
<dbReference type="GO" id="GO:0003700">
    <property type="term" value="F:DNA-binding transcription factor activity"/>
    <property type="evidence" value="ECO:0007669"/>
    <property type="project" value="InterPro"/>
</dbReference>
<sequence>MSNTIDVHSIKDLTSRNLRIDYFHSLRHQPINYNKGAHKRNDHYLFIFQAKGTSKLLVDFKELKLTSPAILCILPGQVHYGISANKHTEAWFLNVSLDAVNDEYKKIFFDNYFQSRTINIEKPQTHLLVETIQLLSKVIDEQRLTILPQVMRAATDVCIGTFASFYNSSETRKQKPARTTALTKEFLQLLLNNFRTLKKITDYADLLHISAAYLNEAVKKTTGHTASYWIQQTTLNEAKRLLYNTGLSVKEIAYQLGFTDYTYFSRYFQNVEGISPTVFRDRYRDI</sequence>
<keyword evidence="1" id="KW-0805">Transcription regulation</keyword>
<dbReference type="GO" id="GO:0043565">
    <property type="term" value="F:sequence-specific DNA binding"/>
    <property type="evidence" value="ECO:0007669"/>
    <property type="project" value="InterPro"/>
</dbReference>
<dbReference type="SMART" id="SM00342">
    <property type="entry name" value="HTH_ARAC"/>
    <property type="match status" value="1"/>
</dbReference>
<keyword evidence="3" id="KW-0804">Transcription</keyword>
<evidence type="ECO:0000259" key="4">
    <source>
        <dbReference type="PROSITE" id="PS01124"/>
    </source>
</evidence>
<evidence type="ECO:0000256" key="3">
    <source>
        <dbReference type="ARBA" id="ARBA00023163"/>
    </source>
</evidence>
<protein>
    <submittedName>
        <fullName evidence="5">AraC-type DNA-binding protein</fullName>
    </submittedName>
</protein>
<gene>
    <name evidence="5" type="ORF">SAMN05421788_104223</name>
</gene>
<dbReference type="PROSITE" id="PS01124">
    <property type="entry name" value="HTH_ARAC_FAMILY_2"/>
    <property type="match status" value="1"/>
</dbReference>
<name>A0A173M944_9BACT</name>
<evidence type="ECO:0000313" key="5">
    <source>
        <dbReference type="EMBL" id="SIT16145.1"/>
    </source>
</evidence>
<dbReference type="InterPro" id="IPR009057">
    <property type="entry name" value="Homeodomain-like_sf"/>
</dbReference>
<proteinExistence type="predicted"/>
<accession>A0A173M944</accession>
<dbReference type="PRINTS" id="PR00032">
    <property type="entry name" value="HTHARAC"/>
</dbReference>
<evidence type="ECO:0000256" key="1">
    <source>
        <dbReference type="ARBA" id="ARBA00023015"/>
    </source>
</evidence>
<dbReference type="RefSeq" id="WP_076379569.1">
    <property type="nucleotide sequence ID" value="NZ_AP017422.1"/>
</dbReference>
<dbReference type="SUPFAM" id="SSF46689">
    <property type="entry name" value="Homeodomain-like"/>
    <property type="match status" value="1"/>
</dbReference>
<feature type="domain" description="HTH araC/xylS-type" evidence="4">
    <location>
        <begin position="184"/>
        <end position="282"/>
    </location>
</feature>
<dbReference type="PANTHER" id="PTHR43280:SF32">
    <property type="entry name" value="TRANSCRIPTIONAL REGULATORY PROTEIN"/>
    <property type="match status" value="1"/>
</dbReference>
<evidence type="ECO:0000313" key="6">
    <source>
        <dbReference type="Proteomes" id="UP000186917"/>
    </source>
</evidence>
<dbReference type="STRING" id="477680.SAMN05421788_104223"/>
<reference evidence="6" key="1">
    <citation type="submission" date="2017-01" db="EMBL/GenBank/DDBJ databases">
        <authorList>
            <person name="Varghese N."/>
            <person name="Submissions S."/>
        </authorList>
    </citation>
    <scope>NUCLEOTIDE SEQUENCE [LARGE SCALE GENOMIC DNA]</scope>
    <source>
        <strain evidence="6">DSM 21054</strain>
    </source>
</reference>
<evidence type="ECO:0000256" key="2">
    <source>
        <dbReference type="ARBA" id="ARBA00023125"/>
    </source>
</evidence>
<dbReference type="Gene3D" id="1.10.10.60">
    <property type="entry name" value="Homeodomain-like"/>
    <property type="match status" value="2"/>
</dbReference>
<dbReference type="OrthoDB" id="1096411at2"/>
<dbReference type="AlphaFoldDB" id="A0A173M944"/>
<keyword evidence="6" id="KW-1185">Reference proteome</keyword>